<evidence type="ECO:0000256" key="4">
    <source>
        <dbReference type="ARBA" id="ARBA00022655"/>
    </source>
</evidence>
<gene>
    <name evidence="9 13" type="primary">panB</name>
    <name evidence="13" type="ORF">HUK68_04000</name>
</gene>
<dbReference type="EC" id="2.1.2.11" evidence="9"/>
<feature type="binding site" evidence="9 11">
    <location>
        <position position="112"/>
    </location>
    <ligand>
        <name>3-methyl-2-oxobutanoate</name>
        <dbReference type="ChEBI" id="CHEBI:11851"/>
    </ligand>
</feature>
<keyword evidence="5 9" id="KW-0808">Transferase</keyword>
<evidence type="ECO:0000256" key="6">
    <source>
        <dbReference type="ARBA" id="ARBA00022723"/>
    </source>
</evidence>
<comment type="pathway">
    <text evidence="1 9">Cofactor biosynthesis; (R)-pantothenate biosynthesis; (R)-pantoate from 3-methyl-2-oxobutanoate: step 1/2.</text>
</comment>
<dbReference type="SUPFAM" id="SSF51621">
    <property type="entry name" value="Phosphoenolpyruvate/pyruvate domain"/>
    <property type="match status" value="1"/>
</dbReference>
<comment type="subcellular location">
    <subcellularLocation>
        <location evidence="9">Cytoplasm</location>
    </subcellularLocation>
</comment>
<protein>
    <recommendedName>
        <fullName evidence="9">3-methyl-2-oxobutanoate hydroxymethyltransferase</fullName>
        <ecNumber evidence="9">2.1.2.11</ecNumber>
    </recommendedName>
    <alternativeName>
        <fullName evidence="9">Ketopantoate hydroxymethyltransferase</fullName>
        <shortName evidence="9">KPHMT</shortName>
    </alternativeName>
</protein>
<keyword evidence="13" id="KW-0489">Methyltransferase</keyword>
<dbReference type="HAMAP" id="MF_00156">
    <property type="entry name" value="PanB"/>
    <property type="match status" value="1"/>
</dbReference>
<evidence type="ECO:0000256" key="1">
    <source>
        <dbReference type="ARBA" id="ARBA00005033"/>
    </source>
</evidence>
<dbReference type="InterPro" id="IPR040442">
    <property type="entry name" value="Pyrv_kinase-like_dom_sf"/>
</dbReference>
<evidence type="ECO:0000256" key="11">
    <source>
        <dbReference type="PIRSR" id="PIRSR000388-2"/>
    </source>
</evidence>
<dbReference type="Gene3D" id="3.20.20.60">
    <property type="entry name" value="Phosphoenolpyruvate-binding domains"/>
    <property type="match status" value="1"/>
</dbReference>
<feature type="binding site" evidence="9 12">
    <location>
        <position position="82"/>
    </location>
    <ligand>
        <name>Mg(2+)</name>
        <dbReference type="ChEBI" id="CHEBI:18420"/>
    </ligand>
</feature>
<keyword evidence="9" id="KW-0963">Cytoplasm</keyword>
<dbReference type="Proteomes" id="UP000509579">
    <property type="component" value="Chromosome"/>
</dbReference>
<evidence type="ECO:0000313" key="14">
    <source>
        <dbReference type="Proteomes" id="UP000509579"/>
    </source>
</evidence>
<dbReference type="EMBL" id="CP054840">
    <property type="protein sequence ID" value="QKV52130.1"/>
    <property type="molecule type" value="Genomic_DNA"/>
</dbReference>
<keyword evidence="7 9" id="KW-0460">Magnesium</keyword>
<dbReference type="FunFam" id="3.20.20.60:FF:000003">
    <property type="entry name" value="3-methyl-2-oxobutanoate hydroxymethyltransferase"/>
    <property type="match status" value="1"/>
</dbReference>
<reference evidence="13 14" key="1">
    <citation type="submission" date="2020-06" db="EMBL/GenBank/DDBJ databases">
        <title>Acidovorax antarctica sp. nov., isolated from Corinth ice sheet soil, Antarctic Fields Peninsula.</title>
        <authorList>
            <person name="Xu Q."/>
            <person name="Peng F."/>
        </authorList>
    </citation>
    <scope>NUCLEOTIDE SEQUENCE [LARGE SCALE GENOMIC DNA]</scope>
    <source>
        <strain evidence="13 14">16-35-5</strain>
    </source>
</reference>
<feature type="binding site" evidence="9 12">
    <location>
        <position position="114"/>
    </location>
    <ligand>
        <name>Mg(2+)</name>
        <dbReference type="ChEBI" id="CHEBI:18420"/>
    </ligand>
</feature>
<dbReference type="GO" id="GO:0015940">
    <property type="term" value="P:pantothenate biosynthetic process"/>
    <property type="evidence" value="ECO:0007669"/>
    <property type="project" value="UniProtKB-UniRule"/>
</dbReference>
<keyword evidence="4 9" id="KW-0566">Pantothenate biosynthesis</keyword>
<evidence type="ECO:0000256" key="8">
    <source>
        <dbReference type="ARBA" id="ARBA00056497"/>
    </source>
</evidence>
<dbReference type="AlphaFoldDB" id="A0A6N1X314"/>
<name>A0A6N1X314_9BURK</name>
<evidence type="ECO:0000313" key="13">
    <source>
        <dbReference type="EMBL" id="QKV52130.1"/>
    </source>
</evidence>
<dbReference type="PIRSF" id="PIRSF000388">
    <property type="entry name" value="Pantoate_hydroxy_MeTrfase"/>
    <property type="match status" value="1"/>
</dbReference>
<dbReference type="RefSeq" id="WP_175503030.1">
    <property type="nucleotide sequence ID" value="NZ_CAURQT010000001.1"/>
</dbReference>
<organism evidence="13 14">
    <name type="scientific">Comamonas antarctica</name>
    <dbReference type="NCBI Taxonomy" id="2743470"/>
    <lineage>
        <taxon>Bacteria</taxon>
        <taxon>Pseudomonadati</taxon>
        <taxon>Pseudomonadota</taxon>
        <taxon>Betaproteobacteria</taxon>
        <taxon>Burkholderiales</taxon>
        <taxon>Comamonadaceae</taxon>
        <taxon>Comamonas</taxon>
    </lineage>
</organism>
<proteinExistence type="inferred from homology"/>
<evidence type="ECO:0000256" key="10">
    <source>
        <dbReference type="PIRSR" id="PIRSR000388-1"/>
    </source>
</evidence>
<dbReference type="GO" id="GO:0008168">
    <property type="term" value="F:methyltransferase activity"/>
    <property type="evidence" value="ECO:0007669"/>
    <property type="project" value="UniProtKB-KW"/>
</dbReference>
<evidence type="ECO:0000256" key="7">
    <source>
        <dbReference type="ARBA" id="ARBA00022842"/>
    </source>
</evidence>
<keyword evidence="14" id="KW-1185">Reference proteome</keyword>
<dbReference type="GO" id="GO:0005737">
    <property type="term" value="C:cytoplasm"/>
    <property type="evidence" value="ECO:0007669"/>
    <property type="project" value="UniProtKB-SubCell"/>
</dbReference>
<comment type="function">
    <text evidence="8 9">Catalyzes the reversible reaction in which hydroxymethyl group from 5,10-methylenetetrahydrofolate is transferred onto alpha-ketoisovalerate to form ketopantoate.</text>
</comment>
<feature type="binding site" evidence="9 11">
    <location>
        <begin position="43"/>
        <end position="44"/>
    </location>
    <ligand>
        <name>3-methyl-2-oxobutanoate</name>
        <dbReference type="ChEBI" id="CHEBI:11851"/>
    </ligand>
</feature>
<keyword evidence="6 9" id="KW-0479">Metal-binding</keyword>
<dbReference type="GO" id="GO:0003864">
    <property type="term" value="F:3-methyl-2-oxobutanoate hydroxymethyltransferase activity"/>
    <property type="evidence" value="ECO:0007669"/>
    <property type="project" value="UniProtKB-UniRule"/>
</dbReference>
<evidence type="ECO:0000256" key="12">
    <source>
        <dbReference type="PIRSR" id="PIRSR000388-3"/>
    </source>
</evidence>
<dbReference type="GO" id="GO:0000287">
    <property type="term" value="F:magnesium ion binding"/>
    <property type="evidence" value="ECO:0007669"/>
    <property type="project" value="TreeGrafter"/>
</dbReference>
<accession>A0A6N1X314</accession>
<sequence length="282" mass="29512">MKSTTEFQQFKREQRKIVMVTAYDYPGARYAEAAGADTILVGDSLGMVVLGYDSTVPVTVDDMVHHAKAARRGAPATCIVVDMPFGSYHAGLESTTRCAVDMMQRSGADALKVEGAGEVIDVIRRLTHVGIPVVAHLGLTPQSAAVLGGYKVQGRDTAAAQQIMNDALACEAAGACALVLECVPQQLATRISAQLAIPTIGIGAGPGTDGQVLVFHDLLGYGSHRVPKFVQQFADIGTPLQAGLAAYADAVRSGAFPAEAHTYNIDDSVLERIYGGIVPAAS</sequence>
<evidence type="ECO:0000256" key="9">
    <source>
        <dbReference type="HAMAP-Rule" id="MF_00156"/>
    </source>
</evidence>
<evidence type="ECO:0000256" key="2">
    <source>
        <dbReference type="ARBA" id="ARBA00008676"/>
    </source>
</evidence>
<dbReference type="PANTHER" id="PTHR20881">
    <property type="entry name" value="3-METHYL-2-OXOBUTANOATE HYDROXYMETHYLTRANSFERASE"/>
    <property type="match status" value="1"/>
</dbReference>
<feature type="binding site" evidence="9 11">
    <location>
        <position position="82"/>
    </location>
    <ligand>
        <name>3-methyl-2-oxobutanoate</name>
        <dbReference type="ChEBI" id="CHEBI:11851"/>
    </ligand>
</feature>
<evidence type="ECO:0000256" key="5">
    <source>
        <dbReference type="ARBA" id="ARBA00022679"/>
    </source>
</evidence>
<dbReference type="Pfam" id="PF02548">
    <property type="entry name" value="Pantoate_transf"/>
    <property type="match status" value="1"/>
</dbReference>
<dbReference type="InterPro" id="IPR015813">
    <property type="entry name" value="Pyrv/PenolPyrv_kinase-like_dom"/>
</dbReference>
<dbReference type="CDD" id="cd06557">
    <property type="entry name" value="KPHMT-like"/>
    <property type="match status" value="1"/>
</dbReference>
<feature type="binding site" evidence="9 12">
    <location>
        <position position="43"/>
    </location>
    <ligand>
        <name>Mg(2+)</name>
        <dbReference type="ChEBI" id="CHEBI:18420"/>
    </ligand>
</feature>
<comment type="subunit">
    <text evidence="3 9">Homodecamer; pentamer of dimers.</text>
</comment>
<dbReference type="PANTHER" id="PTHR20881:SF0">
    <property type="entry name" value="3-METHYL-2-OXOBUTANOATE HYDROXYMETHYLTRANSFERASE"/>
    <property type="match status" value="1"/>
</dbReference>
<dbReference type="InterPro" id="IPR003700">
    <property type="entry name" value="Pantoate_hydroxy_MeTrfase"/>
</dbReference>
<dbReference type="NCBIfam" id="NF001452">
    <property type="entry name" value="PRK00311.1"/>
    <property type="match status" value="1"/>
</dbReference>
<evidence type="ECO:0000256" key="3">
    <source>
        <dbReference type="ARBA" id="ARBA00011424"/>
    </source>
</evidence>
<comment type="catalytic activity">
    <reaction evidence="9">
        <text>(6R)-5,10-methylene-5,6,7,8-tetrahydrofolate + 3-methyl-2-oxobutanoate + H2O = 2-dehydropantoate + (6S)-5,6,7,8-tetrahydrofolate</text>
        <dbReference type="Rhea" id="RHEA:11824"/>
        <dbReference type="ChEBI" id="CHEBI:11561"/>
        <dbReference type="ChEBI" id="CHEBI:11851"/>
        <dbReference type="ChEBI" id="CHEBI:15377"/>
        <dbReference type="ChEBI" id="CHEBI:15636"/>
        <dbReference type="ChEBI" id="CHEBI:57453"/>
        <dbReference type="EC" id="2.1.2.11"/>
    </reaction>
</comment>
<comment type="cofactor">
    <cofactor evidence="9 12">
        <name>Mg(2+)</name>
        <dbReference type="ChEBI" id="CHEBI:18420"/>
    </cofactor>
    <text evidence="9 12">Binds 1 Mg(2+) ion per subunit.</text>
</comment>
<dbReference type="GO" id="GO:0032259">
    <property type="term" value="P:methylation"/>
    <property type="evidence" value="ECO:0007669"/>
    <property type="project" value="UniProtKB-KW"/>
</dbReference>
<dbReference type="KEGG" id="aant:HUK68_04000"/>
<dbReference type="NCBIfam" id="TIGR00222">
    <property type="entry name" value="panB"/>
    <property type="match status" value="1"/>
</dbReference>
<comment type="similarity">
    <text evidence="2 9">Belongs to the PanB family.</text>
</comment>
<feature type="active site" description="Proton acceptor" evidence="9 10">
    <location>
        <position position="181"/>
    </location>
</feature>
<dbReference type="UniPathway" id="UPA00028">
    <property type="reaction ID" value="UER00003"/>
</dbReference>